<dbReference type="InterPro" id="IPR036631">
    <property type="entry name" value="MGMT_N_sf"/>
</dbReference>
<comment type="catalytic activity">
    <reaction evidence="6">
        <text>a 6-O-methyl-2'-deoxyguanosine in DNA + L-cysteinyl-[protein] = S-methyl-L-cysteinyl-[protein] + a 2'-deoxyguanosine in DNA</text>
        <dbReference type="Rhea" id="RHEA:24000"/>
        <dbReference type="Rhea" id="RHEA-COMP:10131"/>
        <dbReference type="Rhea" id="RHEA-COMP:10132"/>
        <dbReference type="Rhea" id="RHEA-COMP:11367"/>
        <dbReference type="Rhea" id="RHEA-COMP:11368"/>
        <dbReference type="ChEBI" id="CHEBI:29950"/>
        <dbReference type="ChEBI" id="CHEBI:82612"/>
        <dbReference type="ChEBI" id="CHEBI:85445"/>
        <dbReference type="ChEBI" id="CHEBI:85448"/>
        <dbReference type="EC" id="2.1.1.63"/>
    </reaction>
</comment>
<keyword evidence="9" id="KW-1185">Reference proteome</keyword>
<evidence type="ECO:0000256" key="3">
    <source>
        <dbReference type="ARBA" id="ARBA00022679"/>
    </source>
</evidence>
<dbReference type="Gene3D" id="1.10.10.10">
    <property type="entry name" value="Winged helix-like DNA-binding domain superfamily/Winged helix DNA-binding domain"/>
    <property type="match status" value="1"/>
</dbReference>
<gene>
    <name evidence="8" type="ORF">RA086_11105</name>
</gene>
<dbReference type="CDD" id="cd06445">
    <property type="entry name" value="ATase"/>
    <property type="match status" value="1"/>
</dbReference>
<comment type="caution">
    <text evidence="8">The sequence shown here is derived from an EMBL/GenBank/DDBJ whole genome shotgun (WGS) entry which is preliminary data.</text>
</comment>
<dbReference type="PANTHER" id="PTHR10815">
    <property type="entry name" value="METHYLATED-DNA--PROTEIN-CYSTEINE METHYLTRANSFERASE"/>
    <property type="match status" value="1"/>
</dbReference>
<dbReference type="SUPFAM" id="SSF53155">
    <property type="entry name" value="Methylated DNA-protein cysteine methyltransferase domain"/>
    <property type="match status" value="1"/>
</dbReference>
<dbReference type="InterPro" id="IPR036217">
    <property type="entry name" value="MethylDNA_cys_MeTrfase_DNAb"/>
</dbReference>
<evidence type="ECO:0000256" key="5">
    <source>
        <dbReference type="ARBA" id="ARBA00023204"/>
    </source>
</evidence>
<dbReference type="SUPFAM" id="SSF46767">
    <property type="entry name" value="Methylated DNA-protein cysteine methyltransferase, C-terminal domain"/>
    <property type="match status" value="1"/>
</dbReference>
<dbReference type="GO" id="GO:0003908">
    <property type="term" value="F:methylated-DNA-[protein]-cysteine S-methyltransferase activity"/>
    <property type="evidence" value="ECO:0007669"/>
    <property type="project" value="UniProtKB-EC"/>
</dbReference>
<dbReference type="RefSeq" id="WP_308703850.1">
    <property type="nucleotide sequence ID" value="NZ_AP027463.1"/>
</dbReference>
<keyword evidence="4" id="KW-0227">DNA damage</keyword>
<dbReference type="GO" id="GO:0032259">
    <property type="term" value="P:methylation"/>
    <property type="evidence" value="ECO:0007669"/>
    <property type="project" value="UniProtKB-KW"/>
</dbReference>
<feature type="domain" description="Methylated-DNA-[protein]-cysteine S-methyltransferase DNA binding" evidence="7">
    <location>
        <begin position="82"/>
        <end position="162"/>
    </location>
</feature>
<dbReference type="InterPro" id="IPR001497">
    <property type="entry name" value="MethylDNA_cys_MeTrfase_AS"/>
</dbReference>
<evidence type="ECO:0000256" key="1">
    <source>
        <dbReference type="ARBA" id="ARBA00001286"/>
    </source>
</evidence>
<dbReference type="EMBL" id="JAVCWF010000001">
    <property type="protein sequence ID" value="MDQ7938155.1"/>
    <property type="molecule type" value="Genomic_DNA"/>
</dbReference>
<reference evidence="8 9" key="1">
    <citation type="journal article" date="2023" name="Int. J. Syst. Evol. Microbiol.">
        <title>Lactiplantibacillus brownii sp. nov., a novel psychrotolerant species isolated from sauerkraut.</title>
        <authorList>
            <person name="Heng Y.C."/>
            <person name="Silvaraju S."/>
            <person name="Lee J.K.Y."/>
            <person name="Kittelmann S."/>
        </authorList>
    </citation>
    <scope>NUCLEOTIDE SEQUENCE [LARGE SCALE GENOMIC DNA]</scope>
    <source>
        <strain evidence="8 9">WILCCON 0030</strain>
    </source>
</reference>
<evidence type="ECO:0000256" key="4">
    <source>
        <dbReference type="ARBA" id="ARBA00022763"/>
    </source>
</evidence>
<keyword evidence="5" id="KW-0234">DNA repair</keyword>
<dbReference type="NCBIfam" id="TIGR00589">
    <property type="entry name" value="ogt"/>
    <property type="match status" value="1"/>
</dbReference>
<dbReference type="Pfam" id="PF01035">
    <property type="entry name" value="DNA_binding_1"/>
    <property type="match status" value="1"/>
</dbReference>
<keyword evidence="3 8" id="KW-0808">Transferase</keyword>
<dbReference type="InterPro" id="IPR036388">
    <property type="entry name" value="WH-like_DNA-bd_sf"/>
</dbReference>
<evidence type="ECO:0000313" key="8">
    <source>
        <dbReference type="EMBL" id="MDQ7938155.1"/>
    </source>
</evidence>
<organism evidence="8 9">
    <name type="scientific">Lactiplantibacillus brownii</name>
    <dbReference type="NCBI Taxonomy" id="3069269"/>
    <lineage>
        <taxon>Bacteria</taxon>
        <taxon>Bacillati</taxon>
        <taxon>Bacillota</taxon>
        <taxon>Bacilli</taxon>
        <taxon>Lactobacillales</taxon>
        <taxon>Lactobacillaceae</taxon>
        <taxon>Lactiplantibacillus</taxon>
    </lineage>
</organism>
<dbReference type="PANTHER" id="PTHR10815:SF12">
    <property type="entry name" value="METHYLATED-DNA--PROTEIN-CYSTEINE METHYLTRANSFERASE, INDUCIBLE"/>
    <property type="match status" value="1"/>
</dbReference>
<comment type="catalytic activity">
    <reaction evidence="1">
        <text>a 4-O-methyl-thymidine in DNA + L-cysteinyl-[protein] = a thymidine in DNA + S-methyl-L-cysteinyl-[protein]</text>
        <dbReference type="Rhea" id="RHEA:53428"/>
        <dbReference type="Rhea" id="RHEA-COMP:10131"/>
        <dbReference type="Rhea" id="RHEA-COMP:10132"/>
        <dbReference type="Rhea" id="RHEA-COMP:13555"/>
        <dbReference type="Rhea" id="RHEA-COMP:13556"/>
        <dbReference type="ChEBI" id="CHEBI:29950"/>
        <dbReference type="ChEBI" id="CHEBI:82612"/>
        <dbReference type="ChEBI" id="CHEBI:137386"/>
        <dbReference type="ChEBI" id="CHEBI:137387"/>
        <dbReference type="EC" id="2.1.1.63"/>
    </reaction>
</comment>
<evidence type="ECO:0000313" key="9">
    <source>
        <dbReference type="Proteomes" id="UP001227831"/>
    </source>
</evidence>
<accession>A0ABU1AB59</accession>
<keyword evidence="2 8" id="KW-0489">Methyltransferase</keyword>
<name>A0ABU1AB59_9LACO</name>
<dbReference type="PROSITE" id="PS00374">
    <property type="entry name" value="MGMT"/>
    <property type="match status" value="1"/>
</dbReference>
<dbReference type="InterPro" id="IPR014048">
    <property type="entry name" value="MethylDNA_cys_MeTrfase_DNA-bd"/>
</dbReference>
<protein>
    <submittedName>
        <fullName evidence="8">Methylated-DNA--[protein]-cysteine S-methyltransferase</fullName>
        <ecNumber evidence="8">2.1.1.63</ecNumber>
    </submittedName>
</protein>
<evidence type="ECO:0000259" key="7">
    <source>
        <dbReference type="Pfam" id="PF01035"/>
    </source>
</evidence>
<dbReference type="EC" id="2.1.1.63" evidence="8"/>
<proteinExistence type="predicted"/>
<evidence type="ECO:0000256" key="2">
    <source>
        <dbReference type="ARBA" id="ARBA00022603"/>
    </source>
</evidence>
<evidence type="ECO:0000256" key="6">
    <source>
        <dbReference type="ARBA" id="ARBA00049348"/>
    </source>
</evidence>
<dbReference type="Proteomes" id="UP001227831">
    <property type="component" value="Unassembled WGS sequence"/>
</dbReference>
<sequence length="172" mass="19032">MQLTLSQVTINQQTFWLGSTLQGLAFVGRANGPANEWRDLLPTATSQIDPAANQVAGRALADYLNGQKTEFSLPLDLSHGTPFQQQVWQALREVPYGATWTYSELAHKLQRPTATRAIASAVGRNPLLMVVPCHRIVRKDGQLGGYRGGLIMKQQLQQLERVNPTESGCKRH</sequence>